<dbReference type="Pfam" id="PF13884">
    <property type="entry name" value="Peptidase_S74"/>
    <property type="match status" value="1"/>
</dbReference>
<gene>
    <name evidence="3" type="ORF">C8D94_101111</name>
</gene>
<dbReference type="Proteomes" id="UP000255317">
    <property type="component" value="Unassembled WGS sequence"/>
</dbReference>
<evidence type="ECO:0000313" key="3">
    <source>
        <dbReference type="EMBL" id="RDK88242.1"/>
    </source>
</evidence>
<dbReference type="InterPro" id="IPR030392">
    <property type="entry name" value="S74_ICA"/>
</dbReference>
<reference evidence="3 4" key="1">
    <citation type="submission" date="2018-07" db="EMBL/GenBank/DDBJ databases">
        <title>Genomic Encyclopedia of Type Strains, Phase IV (KMG-IV): sequencing the most valuable type-strain genomes for metagenomic binning, comparative biology and taxonomic classification.</title>
        <authorList>
            <person name="Goeker M."/>
        </authorList>
    </citation>
    <scope>NUCLEOTIDE SEQUENCE [LARGE SCALE GENOMIC DNA]</scope>
    <source>
        <strain evidence="3 4">DSM 101478</strain>
    </source>
</reference>
<evidence type="ECO:0000256" key="1">
    <source>
        <dbReference type="SAM" id="Coils"/>
    </source>
</evidence>
<sequence length="512" mass="55698">MPTSCFGFKSWTTQRINRKDLKRILTLTALLIGYATFSQVGINTTTPNPSSALDIESTSSGLLIPRMTQAQRDAITTPATGLMIFQTNNSPGFYYYNGSTWGNVSETTDADWFEVGGTTPPDNINDNLYTQGNVGIGQTTVSNGKLGITNDYSNSSSTVYLTSTGTGANTGSMYGFYNRLLVSSVVQARGLMNRFEGSDITRITGVRNEFLTTGTGSRYGMYNFFGSTGTPSYRAGIENSWTGGTASTNYGLANKSAPAYTISGNLYGTYNLFQSQGNGDRYGAYNSISGSGSGEKYGTYNSIPSTAGGTHYGVYSDVQNASGYAGYFLGRTYISGQVGVNFTNPTYAIHLPNNVSTSMGSGQAFGWDTYSDGRVKTNQEALKKGLVEILMLEPKSYFHHNSEFVDSTLTLKTEGENTIGFIAQELYNILPEAVQKPQNENISLWSVDYNKLVPVIVKAIQEMNTENEKLEKKIKSLETKLGQYILLEARLSALEEETNKVINTEGFTSENN</sequence>
<protein>
    <submittedName>
        <fullName evidence="3">Endosialidase-like protein</fullName>
    </submittedName>
</protein>
<proteinExistence type="predicted"/>
<dbReference type="AlphaFoldDB" id="A0A370QIS5"/>
<organism evidence="3 4">
    <name type="scientific">Marinirhabdus gelatinilytica</name>
    <dbReference type="NCBI Taxonomy" id="1703343"/>
    <lineage>
        <taxon>Bacteria</taxon>
        <taxon>Pseudomonadati</taxon>
        <taxon>Bacteroidota</taxon>
        <taxon>Flavobacteriia</taxon>
        <taxon>Flavobacteriales</taxon>
        <taxon>Flavobacteriaceae</taxon>
    </lineage>
</organism>
<dbReference type="EMBL" id="QRAO01000001">
    <property type="protein sequence ID" value="RDK88242.1"/>
    <property type="molecule type" value="Genomic_DNA"/>
</dbReference>
<keyword evidence="1" id="KW-0175">Coiled coil</keyword>
<name>A0A370QIS5_9FLAO</name>
<evidence type="ECO:0000259" key="2">
    <source>
        <dbReference type="PROSITE" id="PS51688"/>
    </source>
</evidence>
<evidence type="ECO:0000313" key="4">
    <source>
        <dbReference type="Proteomes" id="UP000255317"/>
    </source>
</evidence>
<dbReference type="PROSITE" id="PS51688">
    <property type="entry name" value="ICA"/>
    <property type="match status" value="1"/>
</dbReference>
<feature type="coiled-coil region" evidence="1">
    <location>
        <begin position="460"/>
        <end position="497"/>
    </location>
</feature>
<accession>A0A370QIS5</accession>
<keyword evidence="4" id="KW-1185">Reference proteome</keyword>
<comment type="caution">
    <text evidence="3">The sequence shown here is derived from an EMBL/GenBank/DDBJ whole genome shotgun (WGS) entry which is preliminary data.</text>
</comment>
<feature type="domain" description="Peptidase S74" evidence="2">
    <location>
        <begin position="371"/>
        <end position="474"/>
    </location>
</feature>